<dbReference type="OrthoDB" id="8156917at2"/>
<keyword evidence="1" id="KW-1133">Transmembrane helix</keyword>
<feature type="transmembrane region" description="Helical" evidence="1">
    <location>
        <begin position="12"/>
        <end position="34"/>
    </location>
</feature>
<dbReference type="AlphaFoldDB" id="A0A255XP17"/>
<gene>
    <name evidence="2" type="ORF">CHR90_14235</name>
</gene>
<keyword evidence="1" id="KW-0472">Membrane</keyword>
<reference evidence="2 3" key="1">
    <citation type="submission" date="2017-07" db="EMBL/GenBank/DDBJ databases">
        <title>Elstera cyanobacteriorum sp. nov., a novel bacterium isolated from cyanobacterial aggregates in a eutrophic lake.</title>
        <authorList>
            <person name="Cai H."/>
        </authorList>
    </citation>
    <scope>NUCLEOTIDE SEQUENCE [LARGE SCALE GENOMIC DNA]</scope>
    <source>
        <strain evidence="2 3">TH019</strain>
    </source>
</reference>
<evidence type="ECO:0008006" key="4">
    <source>
        <dbReference type="Google" id="ProtNLM"/>
    </source>
</evidence>
<evidence type="ECO:0000313" key="3">
    <source>
        <dbReference type="Proteomes" id="UP000216361"/>
    </source>
</evidence>
<name>A0A255XP17_9PROT</name>
<dbReference type="InterPro" id="IPR000415">
    <property type="entry name" value="Nitroreductase-like"/>
</dbReference>
<evidence type="ECO:0000313" key="2">
    <source>
        <dbReference type="EMBL" id="OYQ18114.1"/>
    </source>
</evidence>
<evidence type="ECO:0000256" key="1">
    <source>
        <dbReference type="SAM" id="Phobius"/>
    </source>
</evidence>
<organism evidence="2 3">
    <name type="scientific">Elstera cyanobacteriorum</name>
    <dbReference type="NCBI Taxonomy" id="2022747"/>
    <lineage>
        <taxon>Bacteria</taxon>
        <taxon>Pseudomonadati</taxon>
        <taxon>Pseudomonadota</taxon>
        <taxon>Alphaproteobacteria</taxon>
        <taxon>Rhodospirillales</taxon>
        <taxon>Rhodospirillaceae</taxon>
        <taxon>Elstera</taxon>
    </lineage>
</organism>
<keyword evidence="1" id="KW-0812">Transmembrane</keyword>
<protein>
    <recommendedName>
        <fullName evidence="4">Twin-arginine translocation pathway signal protein</fullName>
    </recommendedName>
</protein>
<dbReference type="RefSeq" id="WP_094409675.1">
    <property type="nucleotide sequence ID" value="NZ_BMJZ01000002.1"/>
</dbReference>
<comment type="caution">
    <text evidence="2">The sequence shown here is derived from an EMBL/GenBank/DDBJ whole genome shotgun (WGS) entry which is preliminary data.</text>
</comment>
<dbReference type="InterPro" id="IPR006311">
    <property type="entry name" value="TAT_signal"/>
</dbReference>
<proteinExistence type="predicted"/>
<dbReference type="SUPFAM" id="SSF55469">
    <property type="entry name" value="FMN-dependent nitroreductase-like"/>
    <property type="match status" value="1"/>
</dbReference>
<keyword evidence="3" id="KW-1185">Reference proteome</keyword>
<dbReference type="Proteomes" id="UP000216361">
    <property type="component" value="Unassembled WGS sequence"/>
</dbReference>
<accession>A0A255XP17</accession>
<dbReference type="GO" id="GO:0016491">
    <property type="term" value="F:oxidoreductase activity"/>
    <property type="evidence" value="ECO:0007669"/>
    <property type="project" value="InterPro"/>
</dbReference>
<dbReference type="EMBL" id="NOXS01000033">
    <property type="protein sequence ID" value="OYQ18114.1"/>
    <property type="molecule type" value="Genomic_DNA"/>
</dbReference>
<dbReference type="Gene3D" id="3.40.109.10">
    <property type="entry name" value="NADH Oxidase"/>
    <property type="match status" value="1"/>
</dbReference>
<dbReference type="NCBIfam" id="NF047509">
    <property type="entry name" value="Rv3131_FMN_oxido"/>
    <property type="match status" value="1"/>
</dbReference>
<sequence length="395" mass="43020">MASLNRRRFLKWTLGGFAALSTAAIAGGVGISLIPDVPAAANAPWRTAGQGRNPRERALSYAALAPNPHNLQSWLIELIGDDRMRLYVDRRRLLPETDPVNRQIVIGQGCFIETLALAAGLEGYRAEVTLFPEGAFATNGVDHRPVAEVRLIAGGQADPLAHAITQRRSVKEPFDVTKIPSNGQLRALTALSTADARLAATASPDRVKRLRDLLYVGMEIETRLPRTFLESVKLMRIGAEEITRHRDGIDLGGGMMEVLGRTGIVTREALADPTSSSFQTGLDRYRAMTEATPALIWLTTPGNRREDQIAAGRAYQRLALSVAQAGLSLHPMSQLLQEYPEMAEAQRQLMAELEVHAPERVQMLARIGYGPTTSPAPRRDPASLIVAGPKLSMAF</sequence>
<dbReference type="PROSITE" id="PS51318">
    <property type="entry name" value="TAT"/>
    <property type="match status" value="1"/>
</dbReference>